<keyword evidence="7" id="KW-1185">Reference proteome</keyword>
<dbReference type="PANTHER" id="PTHR48081">
    <property type="entry name" value="AB HYDROLASE SUPERFAMILY PROTEIN C4A8.06C"/>
    <property type="match status" value="1"/>
</dbReference>
<accession>A0A0L0T647</accession>
<dbReference type="Pfam" id="PF07859">
    <property type="entry name" value="Abhydrolase_3"/>
    <property type="match status" value="1"/>
</dbReference>
<dbReference type="InterPro" id="IPR033140">
    <property type="entry name" value="Lipase_GDXG_put_SER_AS"/>
</dbReference>
<proteinExistence type="inferred from homology"/>
<dbReference type="STRING" id="578462.A0A0L0T647"/>
<sequence>MSTEASTTTETPEASAPAPAPSPAPATTAPAPAATTTSPTKQPTDTEKPPTWGFLLSVGSRAVLPAIGKTLVQGPKRKGRSRGLDVFVRLFHTAAQMPGMNLARARAVTGNLRKLGKRQVQQVIKKLHVEEVEWTVQLVPADAEAASPGAADAAGPVVKVRSSLVPFKHDGTPEPTTWGLKADWVDPLAPRDGYVRDRVILFLHGGAYIFGDKEQYQALVGPWADTLDRRVFIPAYRLAPEYPFPAAIHDAVSAFLYLTQVAGIAPNHITFAGDSAGGNLCMATLMWLRDHGHAMPNGAVLMSPWSDLSHSLPSYADNDGFDYLPAFGAGGTAFNPVAMYIGLDDYHEIAATNGYISPAIATDLHGMPPIYICTGSDEILLDEQVLLATQLVRDGNTVLQDIHKYGVHVFPLIASKSPDAVRARARIREFVTCIADVPVATAKQRAEITQWSRGEKVKEEGESTLPGGWAKRWPGIAAAKKRDPDVLVSELQRVPGVLTSILPASAPVEDLKAVEKKAAREEKARRHALTVATAPKYEK</sequence>
<dbReference type="GO" id="GO:0016787">
    <property type="term" value="F:hydrolase activity"/>
    <property type="evidence" value="ECO:0007669"/>
    <property type="project" value="UniProtKB-KW"/>
</dbReference>
<evidence type="ECO:0000256" key="4">
    <source>
        <dbReference type="SAM" id="MobiDB-lite"/>
    </source>
</evidence>
<dbReference type="PROSITE" id="PS01174">
    <property type="entry name" value="LIPASE_GDXG_SER"/>
    <property type="match status" value="1"/>
</dbReference>
<name>A0A0L0T647_ALLM3</name>
<evidence type="ECO:0000256" key="1">
    <source>
        <dbReference type="ARBA" id="ARBA00010515"/>
    </source>
</evidence>
<evidence type="ECO:0000313" key="6">
    <source>
        <dbReference type="EMBL" id="KNE70225.1"/>
    </source>
</evidence>
<feature type="active site" evidence="3">
    <location>
        <position position="275"/>
    </location>
</feature>
<evidence type="ECO:0000256" key="3">
    <source>
        <dbReference type="PROSITE-ProRule" id="PRU10038"/>
    </source>
</evidence>
<protein>
    <recommendedName>
        <fullName evidence="5">Alpha/beta hydrolase fold-3 domain-containing protein</fullName>
    </recommendedName>
</protein>
<evidence type="ECO:0000259" key="5">
    <source>
        <dbReference type="Pfam" id="PF07859"/>
    </source>
</evidence>
<dbReference type="AlphaFoldDB" id="A0A0L0T647"/>
<dbReference type="eggNOG" id="KOG1515">
    <property type="taxonomic scope" value="Eukaryota"/>
</dbReference>
<dbReference type="InterPro" id="IPR029058">
    <property type="entry name" value="AB_hydrolase_fold"/>
</dbReference>
<dbReference type="Gene3D" id="3.40.50.1820">
    <property type="entry name" value="alpha/beta hydrolase"/>
    <property type="match status" value="1"/>
</dbReference>
<feature type="region of interest" description="Disordered" evidence="4">
    <location>
        <begin position="1"/>
        <end position="53"/>
    </location>
</feature>
<reference evidence="7" key="2">
    <citation type="submission" date="2009-11" db="EMBL/GenBank/DDBJ databases">
        <title>The Genome Sequence of Allomyces macrogynus strain ATCC 38327.</title>
        <authorList>
            <consortium name="The Broad Institute Genome Sequencing Platform"/>
            <person name="Russ C."/>
            <person name="Cuomo C."/>
            <person name="Shea T."/>
            <person name="Young S.K."/>
            <person name="Zeng Q."/>
            <person name="Koehrsen M."/>
            <person name="Haas B."/>
            <person name="Borodovsky M."/>
            <person name="Guigo R."/>
            <person name="Alvarado L."/>
            <person name="Berlin A."/>
            <person name="Borenstein D."/>
            <person name="Chen Z."/>
            <person name="Engels R."/>
            <person name="Freedman E."/>
            <person name="Gellesch M."/>
            <person name="Goldberg J."/>
            <person name="Griggs A."/>
            <person name="Gujja S."/>
            <person name="Heiman D."/>
            <person name="Hepburn T."/>
            <person name="Howarth C."/>
            <person name="Jen D."/>
            <person name="Larson L."/>
            <person name="Lewis B."/>
            <person name="Mehta T."/>
            <person name="Park D."/>
            <person name="Pearson M."/>
            <person name="Roberts A."/>
            <person name="Saif S."/>
            <person name="Shenoy N."/>
            <person name="Sisk P."/>
            <person name="Stolte C."/>
            <person name="Sykes S."/>
            <person name="Walk T."/>
            <person name="White J."/>
            <person name="Yandava C."/>
            <person name="Burger G."/>
            <person name="Gray M.W."/>
            <person name="Holland P.W.H."/>
            <person name="King N."/>
            <person name="Lang F.B.F."/>
            <person name="Roger A.J."/>
            <person name="Ruiz-Trillo I."/>
            <person name="Lander E."/>
            <person name="Nusbaum C."/>
        </authorList>
    </citation>
    <scope>NUCLEOTIDE SEQUENCE [LARGE SCALE GENOMIC DNA]</scope>
    <source>
        <strain evidence="7">ATCC 38327</strain>
    </source>
</reference>
<dbReference type="InterPro" id="IPR050300">
    <property type="entry name" value="GDXG_lipolytic_enzyme"/>
</dbReference>
<dbReference type="EMBL" id="GG745364">
    <property type="protein sequence ID" value="KNE70225.1"/>
    <property type="molecule type" value="Genomic_DNA"/>
</dbReference>
<dbReference type="VEuPathDB" id="FungiDB:AMAG_15193"/>
<dbReference type="SUPFAM" id="SSF53474">
    <property type="entry name" value="alpha/beta-Hydrolases"/>
    <property type="match status" value="1"/>
</dbReference>
<dbReference type="OrthoDB" id="408631at2759"/>
<feature type="domain" description="Alpha/beta hydrolase fold-3" evidence="5">
    <location>
        <begin position="200"/>
        <end position="411"/>
    </location>
</feature>
<evidence type="ECO:0000256" key="2">
    <source>
        <dbReference type="ARBA" id="ARBA00022801"/>
    </source>
</evidence>
<keyword evidence="2" id="KW-0378">Hydrolase</keyword>
<dbReference type="PANTHER" id="PTHR48081:SF8">
    <property type="entry name" value="ALPHA_BETA HYDROLASE FOLD-3 DOMAIN-CONTAINING PROTEIN-RELATED"/>
    <property type="match status" value="1"/>
</dbReference>
<reference evidence="6 7" key="1">
    <citation type="submission" date="2009-11" db="EMBL/GenBank/DDBJ databases">
        <title>Annotation of Allomyces macrogynus ATCC 38327.</title>
        <authorList>
            <consortium name="The Broad Institute Genome Sequencing Platform"/>
            <person name="Russ C."/>
            <person name="Cuomo C."/>
            <person name="Burger G."/>
            <person name="Gray M.W."/>
            <person name="Holland P.W.H."/>
            <person name="King N."/>
            <person name="Lang F.B.F."/>
            <person name="Roger A.J."/>
            <person name="Ruiz-Trillo I."/>
            <person name="Young S.K."/>
            <person name="Zeng Q."/>
            <person name="Gargeya S."/>
            <person name="Fitzgerald M."/>
            <person name="Haas B."/>
            <person name="Abouelleil A."/>
            <person name="Alvarado L."/>
            <person name="Arachchi H.M."/>
            <person name="Berlin A."/>
            <person name="Chapman S.B."/>
            <person name="Gearin G."/>
            <person name="Goldberg J."/>
            <person name="Griggs A."/>
            <person name="Gujja S."/>
            <person name="Hansen M."/>
            <person name="Heiman D."/>
            <person name="Howarth C."/>
            <person name="Larimer J."/>
            <person name="Lui A."/>
            <person name="MacDonald P.J.P."/>
            <person name="McCowen C."/>
            <person name="Montmayeur A."/>
            <person name="Murphy C."/>
            <person name="Neiman D."/>
            <person name="Pearson M."/>
            <person name="Priest M."/>
            <person name="Roberts A."/>
            <person name="Saif S."/>
            <person name="Shea T."/>
            <person name="Sisk P."/>
            <person name="Stolte C."/>
            <person name="Sykes S."/>
            <person name="Wortman J."/>
            <person name="Nusbaum C."/>
            <person name="Birren B."/>
        </authorList>
    </citation>
    <scope>NUCLEOTIDE SEQUENCE [LARGE SCALE GENOMIC DNA]</scope>
    <source>
        <strain evidence="6 7">ATCC 38327</strain>
    </source>
</reference>
<comment type="similarity">
    <text evidence="1">Belongs to the 'GDXG' lipolytic enzyme family.</text>
</comment>
<dbReference type="Proteomes" id="UP000054350">
    <property type="component" value="Unassembled WGS sequence"/>
</dbReference>
<feature type="compositionally biased region" description="Low complexity" evidence="4">
    <location>
        <begin position="25"/>
        <end position="40"/>
    </location>
</feature>
<organism evidence="6 7">
    <name type="scientific">Allomyces macrogynus (strain ATCC 38327)</name>
    <name type="common">Allomyces javanicus var. macrogynus</name>
    <dbReference type="NCBI Taxonomy" id="578462"/>
    <lineage>
        <taxon>Eukaryota</taxon>
        <taxon>Fungi</taxon>
        <taxon>Fungi incertae sedis</taxon>
        <taxon>Blastocladiomycota</taxon>
        <taxon>Blastocladiomycetes</taxon>
        <taxon>Blastocladiales</taxon>
        <taxon>Blastocladiaceae</taxon>
        <taxon>Allomyces</taxon>
    </lineage>
</organism>
<feature type="compositionally biased region" description="Low complexity" evidence="4">
    <location>
        <begin position="1"/>
        <end position="17"/>
    </location>
</feature>
<evidence type="ECO:0000313" key="7">
    <source>
        <dbReference type="Proteomes" id="UP000054350"/>
    </source>
</evidence>
<gene>
    <name evidence="6" type="ORF">AMAG_15193</name>
</gene>
<dbReference type="InterPro" id="IPR013094">
    <property type="entry name" value="AB_hydrolase_3"/>
</dbReference>